<keyword evidence="3" id="KW-1185">Reference proteome</keyword>
<dbReference type="EMBL" id="UYYB01148184">
    <property type="protein sequence ID" value="VDM85981.1"/>
    <property type="molecule type" value="Genomic_DNA"/>
</dbReference>
<keyword evidence="1" id="KW-0812">Transmembrane</keyword>
<dbReference type="AlphaFoldDB" id="A0A3P7JJM3"/>
<dbReference type="InterPro" id="IPR019426">
    <property type="entry name" value="7TM_GPCR_serpentine_rcpt_Srv"/>
</dbReference>
<feature type="transmembrane region" description="Helical" evidence="1">
    <location>
        <begin position="65"/>
        <end position="84"/>
    </location>
</feature>
<gene>
    <name evidence="2" type="ORF">SVUK_LOCUS20979</name>
</gene>
<proteinExistence type="predicted"/>
<feature type="transmembrane region" description="Helical" evidence="1">
    <location>
        <begin position="110"/>
        <end position="135"/>
    </location>
</feature>
<dbReference type="PANTHER" id="PTHR31748">
    <property type="entry name" value="SERPENTINE RECEPTOR, CLASS V"/>
    <property type="match status" value="1"/>
</dbReference>
<feature type="transmembrane region" description="Helical" evidence="1">
    <location>
        <begin position="12"/>
        <end position="32"/>
    </location>
</feature>
<dbReference type="Pfam" id="PF10323">
    <property type="entry name" value="7TM_GPCR_Srv"/>
    <property type="match status" value="1"/>
</dbReference>
<dbReference type="OrthoDB" id="5798218at2759"/>
<sequence length="181" mass="20354">MYLALGKPYIYLYFIIAWATGINQSLSVSLLATNRLSAILFPGQFNKVTKLCVKSDDLMWYGSRLKLAIVIQVVPGFTIALLNLTNEVQFTDNPTGGMVPEILDKRVTSIYFLCGGLFLLANSIYLISAYCFLFYSIHKRHKAQAGSHIQARVDRAKDQSKKREHKLFLMASSIGSSFLLF</sequence>
<dbReference type="Gene3D" id="1.20.1070.10">
    <property type="entry name" value="Rhodopsin 7-helix transmembrane proteins"/>
    <property type="match status" value="1"/>
</dbReference>
<name>A0A3P7JJM3_STRVU</name>
<dbReference type="SUPFAM" id="SSF81321">
    <property type="entry name" value="Family A G protein-coupled receptor-like"/>
    <property type="match status" value="1"/>
</dbReference>
<evidence type="ECO:0000256" key="1">
    <source>
        <dbReference type="SAM" id="Phobius"/>
    </source>
</evidence>
<accession>A0A3P7JJM3</accession>
<protein>
    <submittedName>
        <fullName evidence="2">Uncharacterized protein</fullName>
    </submittedName>
</protein>
<reference evidence="2 3" key="1">
    <citation type="submission" date="2018-11" db="EMBL/GenBank/DDBJ databases">
        <authorList>
            <consortium name="Pathogen Informatics"/>
        </authorList>
    </citation>
    <scope>NUCLEOTIDE SEQUENCE [LARGE SCALE GENOMIC DNA]</scope>
</reference>
<evidence type="ECO:0000313" key="2">
    <source>
        <dbReference type="EMBL" id="VDM85981.1"/>
    </source>
</evidence>
<keyword evidence="1" id="KW-1133">Transmembrane helix</keyword>
<evidence type="ECO:0000313" key="3">
    <source>
        <dbReference type="Proteomes" id="UP000270094"/>
    </source>
</evidence>
<dbReference type="Proteomes" id="UP000270094">
    <property type="component" value="Unassembled WGS sequence"/>
</dbReference>
<organism evidence="2 3">
    <name type="scientific">Strongylus vulgaris</name>
    <name type="common">Blood worm</name>
    <dbReference type="NCBI Taxonomy" id="40348"/>
    <lineage>
        <taxon>Eukaryota</taxon>
        <taxon>Metazoa</taxon>
        <taxon>Ecdysozoa</taxon>
        <taxon>Nematoda</taxon>
        <taxon>Chromadorea</taxon>
        <taxon>Rhabditida</taxon>
        <taxon>Rhabditina</taxon>
        <taxon>Rhabditomorpha</taxon>
        <taxon>Strongyloidea</taxon>
        <taxon>Strongylidae</taxon>
        <taxon>Strongylus</taxon>
    </lineage>
</organism>
<dbReference type="PANTHER" id="PTHR31748:SF0">
    <property type="entry name" value="G-PROTEIN COUPLED RECEPTORS FAMILY 1 PROFILE DOMAIN-CONTAINING PROTEIN-RELATED"/>
    <property type="match status" value="1"/>
</dbReference>
<keyword evidence="1" id="KW-0472">Membrane</keyword>